<dbReference type="OrthoDB" id="411615at2759"/>
<proteinExistence type="predicted"/>
<sequence>MIHSVSAIFPCFQTAQSMLETTEKGSLRHVLNAMMLGKVPTEVFFAHEEREINSLPLAKDISIPENLKQALAGPNRHHWEQACLNKICQMKKRGVWQEIGKTPATRNIGHHWVFETKIDESGNVKKFKAQLVAHAD</sequence>
<protein>
    <recommendedName>
        <fullName evidence="3">Reverse transcriptase Ty1/copia-type domain-containing protein</fullName>
    </recommendedName>
</protein>
<accession>A0A9Q3GHZ9</accession>
<dbReference type="Proteomes" id="UP000765509">
    <property type="component" value="Unassembled WGS sequence"/>
</dbReference>
<evidence type="ECO:0000313" key="2">
    <source>
        <dbReference type="Proteomes" id="UP000765509"/>
    </source>
</evidence>
<dbReference type="EMBL" id="AVOT02001781">
    <property type="protein sequence ID" value="MBW0468131.1"/>
    <property type="molecule type" value="Genomic_DNA"/>
</dbReference>
<evidence type="ECO:0000313" key="1">
    <source>
        <dbReference type="EMBL" id="MBW0468131.1"/>
    </source>
</evidence>
<evidence type="ECO:0008006" key="3">
    <source>
        <dbReference type="Google" id="ProtNLM"/>
    </source>
</evidence>
<organism evidence="1 2">
    <name type="scientific">Austropuccinia psidii MF-1</name>
    <dbReference type="NCBI Taxonomy" id="1389203"/>
    <lineage>
        <taxon>Eukaryota</taxon>
        <taxon>Fungi</taxon>
        <taxon>Dikarya</taxon>
        <taxon>Basidiomycota</taxon>
        <taxon>Pucciniomycotina</taxon>
        <taxon>Pucciniomycetes</taxon>
        <taxon>Pucciniales</taxon>
        <taxon>Sphaerophragmiaceae</taxon>
        <taxon>Austropuccinia</taxon>
    </lineage>
</organism>
<comment type="caution">
    <text evidence="1">The sequence shown here is derived from an EMBL/GenBank/DDBJ whole genome shotgun (WGS) entry which is preliminary data.</text>
</comment>
<dbReference type="AlphaFoldDB" id="A0A9Q3GHZ9"/>
<keyword evidence="2" id="KW-1185">Reference proteome</keyword>
<reference evidence="1" key="1">
    <citation type="submission" date="2021-03" db="EMBL/GenBank/DDBJ databases">
        <title>Draft genome sequence of rust myrtle Austropuccinia psidii MF-1, a brazilian biotype.</title>
        <authorList>
            <person name="Quecine M.C."/>
            <person name="Pachon D.M.R."/>
            <person name="Bonatelli M.L."/>
            <person name="Correr F.H."/>
            <person name="Franceschini L.M."/>
            <person name="Leite T.F."/>
            <person name="Margarido G.R.A."/>
            <person name="Almeida C.A."/>
            <person name="Ferrarezi J.A."/>
            <person name="Labate C.A."/>
        </authorList>
    </citation>
    <scope>NUCLEOTIDE SEQUENCE</scope>
    <source>
        <strain evidence="1">MF-1</strain>
    </source>
</reference>
<gene>
    <name evidence="1" type="ORF">O181_007846</name>
</gene>
<name>A0A9Q3GHZ9_9BASI</name>